<dbReference type="OMA" id="MHTCVEG"/>
<feature type="region of interest" description="Disordered" evidence="1">
    <location>
        <begin position="27"/>
        <end position="48"/>
    </location>
</feature>
<dbReference type="HOGENOM" id="CLU_050633_0_0_1"/>
<reference evidence="2" key="1">
    <citation type="journal article" date="2013" name="Nat. Commun.">
        <title>Whole-genome sequencing of Oryza brachyantha reveals mechanisms underlying Oryza genome evolution.</title>
        <authorList>
            <person name="Chen J."/>
            <person name="Huang Q."/>
            <person name="Gao D."/>
            <person name="Wang J."/>
            <person name="Lang Y."/>
            <person name="Liu T."/>
            <person name="Li B."/>
            <person name="Bai Z."/>
            <person name="Luis Goicoechea J."/>
            <person name="Liang C."/>
            <person name="Chen C."/>
            <person name="Zhang W."/>
            <person name="Sun S."/>
            <person name="Liao Y."/>
            <person name="Zhang X."/>
            <person name="Yang L."/>
            <person name="Song C."/>
            <person name="Wang M."/>
            <person name="Shi J."/>
            <person name="Liu G."/>
            <person name="Liu J."/>
            <person name="Zhou H."/>
            <person name="Zhou W."/>
            <person name="Yu Q."/>
            <person name="An N."/>
            <person name="Chen Y."/>
            <person name="Cai Q."/>
            <person name="Wang B."/>
            <person name="Liu B."/>
            <person name="Min J."/>
            <person name="Huang Y."/>
            <person name="Wu H."/>
            <person name="Li Z."/>
            <person name="Zhang Y."/>
            <person name="Yin Y."/>
            <person name="Song W."/>
            <person name="Jiang J."/>
            <person name="Jackson S.A."/>
            <person name="Wing R.A."/>
            <person name="Wang J."/>
            <person name="Chen M."/>
        </authorList>
    </citation>
    <scope>NUCLEOTIDE SEQUENCE [LARGE SCALE GENOMIC DNA]</scope>
    <source>
        <strain evidence="2">cv. IRGC 101232</strain>
    </source>
</reference>
<dbReference type="Gramene" id="OB10G20760.1">
    <property type="protein sequence ID" value="OB10G20760.1"/>
    <property type="gene ID" value="OB10G20760"/>
</dbReference>
<accession>J3N3H8</accession>
<gene>
    <name evidence="2" type="primary">LOC102701300</name>
</gene>
<dbReference type="GeneID" id="102701300"/>
<dbReference type="PANTHER" id="PTHR36756">
    <property type="entry name" value="EXPRESSED PROTEIN"/>
    <property type="match status" value="1"/>
</dbReference>
<dbReference type="RefSeq" id="XP_015697174.1">
    <property type="nucleotide sequence ID" value="XM_015841688.2"/>
</dbReference>
<evidence type="ECO:0000313" key="2">
    <source>
        <dbReference type="EnsemblPlants" id="OB10G20760.1"/>
    </source>
</evidence>
<feature type="compositionally biased region" description="Basic and acidic residues" evidence="1">
    <location>
        <begin position="304"/>
        <end position="313"/>
    </location>
</feature>
<feature type="region of interest" description="Disordered" evidence="1">
    <location>
        <begin position="264"/>
        <end position="313"/>
    </location>
</feature>
<dbReference type="STRING" id="4533.J3N3H8"/>
<feature type="compositionally biased region" description="Basic and acidic residues" evidence="1">
    <location>
        <begin position="271"/>
        <end position="293"/>
    </location>
</feature>
<keyword evidence="3" id="KW-1185">Reference proteome</keyword>
<feature type="region of interest" description="Disordered" evidence="1">
    <location>
        <begin position="96"/>
        <end position="132"/>
    </location>
</feature>
<dbReference type="RefSeq" id="XP_006661873.1">
    <property type="nucleotide sequence ID" value="XM_006661810.3"/>
</dbReference>
<organism evidence="2">
    <name type="scientific">Oryza brachyantha</name>
    <name type="common">malo sina</name>
    <dbReference type="NCBI Taxonomy" id="4533"/>
    <lineage>
        <taxon>Eukaryota</taxon>
        <taxon>Viridiplantae</taxon>
        <taxon>Streptophyta</taxon>
        <taxon>Embryophyta</taxon>
        <taxon>Tracheophyta</taxon>
        <taxon>Spermatophyta</taxon>
        <taxon>Magnoliopsida</taxon>
        <taxon>Liliopsida</taxon>
        <taxon>Poales</taxon>
        <taxon>Poaceae</taxon>
        <taxon>BOP clade</taxon>
        <taxon>Oryzoideae</taxon>
        <taxon>Oryzeae</taxon>
        <taxon>Oryzinae</taxon>
        <taxon>Oryza</taxon>
    </lineage>
</organism>
<proteinExistence type="predicted"/>
<dbReference type="KEGG" id="obr:102701300"/>
<dbReference type="RefSeq" id="XP_015697175.1">
    <property type="nucleotide sequence ID" value="XM_015841689.2"/>
</dbReference>
<reference evidence="2" key="2">
    <citation type="submission" date="2013-04" db="UniProtKB">
        <authorList>
            <consortium name="EnsemblPlants"/>
        </authorList>
    </citation>
    <scope>IDENTIFICATION</scope>
</reference>
<dbReference type="eggNOG" id="ENOG502S3N7">
    <property type="taxonomic scope" value="Eukaryota"/>
</dbReference>
<name>J3N3H8_ORYBR</name>
<dbReference type="PANTHER" id="PTHR36756:SF1">
    <property type="entry name" value="EXPRESSED PROTEIN"/>
    <property type="match status" value="1"/>
</dbReference>
<evidence type="ECO:0000313" key="3">
    <source>
        <dbReference type="Proteomes" id="UP000006038"/>
    </source>
</evidence>
<sequence length="313" mass="34814">MAEACMVSQDNSRRCLPAWMLKPCSSNEVSKTQYRNEPVLESDKQGVDLDQIKPVRRKRVRQDKTVDAEDAGELGGLQPCQGLKKARRKCVDAVKDDHEESARITTKNARKVSGRSAPKNSRKRKLENVELEAPSETIDDDIELTVEDLVSIAEEYVKADKAKRHEVEATKTARYNEHRPSISTKADSGGSIINARSELPETTTKSNTAPSESSRAESNKQQVQCRPSFTATGDVAQDMLNIFFGPLLSKCSGYEKKSKAVESLVESANHATEKKESANRPTEKNDLHSDIQKQVEPAMKKKSSLKDKVPLFL</sequence>
<dbReference type="OrthoDB" id="1938010at2759"/>
<dbReference type="EnsemblPlants" id="OB10G20760.1">
    <property type="protein sequence ID" value="OB10G20760.1"/>
    <property type="gene ID" value="OB10G20760"/>
</dbReference>
<feature type="region of interest" description="Disordered" evidence="1">
    <location>
        <begin position="169"/>
        <end position="225"/>
    </location>
</feature>
<dbReference type="AlphaFoldDB" id="J3N3H8"/>
<protein>
    <submittedName>
        <fullName evidence="2">Uncharacterized protein</fullName>
    </submittedName>
</protein>
<evidence type="ECO:0000256" key="1">
    <source>
        <dbReference type="SAM" id="MobiDB-lite"/>
    </source>
</evidence>
<dbReference type="Proteomes" id="UP000006038">
    <property type="component" value="Chromosome 10"/>
</dbReference>
<feature type="compositionally biased region" description="Polar residues" evidence="1">
    <location>
        <begin position="200"/>
        <end position="213"/>
    </location>
</feature>
<feature type="compositionally biased region" description="Basic and acidic residues" evidence="1">
    <location>
        <begin position="169"/>
        <end position="180"/>
    </location>
</feature>